<evidence type="ECO:0000256" key="2">
    <source>
        <dbReference type="SAM" id="MobiDB-lite"/>
    </source>
</evidence>
<keyword evidence="5" id="KW-1185">Reference proteome</keyword>
<evidence type="ECO:0000256" key="1">
    <source>
        <dbReference type="SAM" id="Coils"/>
    </source>
</evidence>
<dbReference type="PANTHER" id="PTHR13371">
    <property type="entry name" value="GLYCINE-, GLUTAMATE-, THIENYLCYCLOHEXYLPIPERIDINE-BINDING PROTEIN"/>
    <property type="match status" value="1"/>
</dbReference>
<dbReference type="InterPro" id="IPR016024">
    <property type="entry name" value="ARM-type_fold"/>
</dbReference>
<evidence type="ECO:0000259" key="3">
    <source>
        <dbReference type="PROSITE" id="PS50151"/>
    </source>
</evidence>
<reference evidence="4" key="1">
    <citation type="submission" date="2021-09" db="EMBL/GenBank/DDBJ databases">
        <authorList>
            <consortium name="AG Swart"/>
            <person name="Singh M."/>
            <person name="Singh A."/>
            <person name="Seah K."/>
            <person name="Emmerich C."/>
        </authorList>
    </citation>
    <scope>NUCLEOTIDE SEQUENCE</scope>
    <source>
        <strain evidence="4">ATCC30299</strain>
    </source>
</reference>
<dbReference type="AlphaFoldDB" id="A0AAU9I5A4"/>
<dbReference type="Gene3D" id="1.25.10.10">
    <property type="entry name" value="Leucine-rich Repeat Variant"/>
    <property type="match status" value="1"/>
</dbReference>
<feature type="region of interest" description="Disordered" evidence="2">
    <location>
        <begin position="345"/>
        <end position="364"/>
    </location>
</feature>
<dbReference type="PROSITE" id="PS50151">
    <property type="entry name" value="UVR"/>
    <property type="match status" value="1"/>
</dbReference>
<proteinExistence type="predicted"/>
<sequence length="716" mass="82625">MIEEHTWIGYSAVAASTEAHGTSISELANSDDCKPSSWECGRFANFPQEVIIRLDNRVQLSYIVIASKPERNIPEVEIHVGDGLYGSFVDAEYHLAGKCENITHQLKQIPIRGIGSFLKFIFTKKPRPTPNNPNGQIGLGTIKIWARPLNYASDINEINPVKTHSDDVDKILMSMGVPLELLLWSKEDQNSYRYAPIDEDSRETILELDQRRNQAYEEEDYGALKQLTKDIKRVFDIGTQILQLKRELSVAIAKEDFDAALELRDRIRELEKDRDSIDAMYETKRYQRMILMGKASDAHMAMVNKLLEEERLRAELLRRQREEEAERHRLYLEELERKRRLDEMRMNKKEVPSPPPAKKPQKREQIVVEEEPYGYNEGDIDLEPYLRPRLNEAGGNVRVADIEILKRADVRKILRVVGVRLWSALYSDNWRHREAAIRAFLEFLESPLLPKYQQDTRALFRAAIDTAMIASDDRVMPIYLYGLKVLITAMSSPIGDTKVTAKMINDGMRIFIPILLGKVSELNYRARDISMHTLIELFRHPNIKHGPLIDYIMSITNPTEGPVEKQQWRIILARLEILLHVIQELGVKNDEWSWKDVFHKLLVPLLGHANSDVRQTCVEIIVALYQKIGMELRLEVDALGRNIKPQLSQIIYKKMLEIDQSQGEKPNMDVIEETHEWAEQTPPGTGKGKISWNKLKDMITNLAEEEAQKKKKKEGN</sequence>
<keyword evidence="1" id="KW-0175">Coiled coil</keyword>
<dbReference type="GO" id="GO:0005929">
    <property type="term" value="C:cilium"/>
    <property type="evidence" value="ECO:0007669"/>
    <property type="project" value="TreeGrafter"/>
</dbReference>
<dbReference type="EMBL" id="CAJZBQ010000002">
    <property type="protein sequence ID" value="CAG9310608.1"/>
    <property type="molecule type" value="Genomic_DNA"/>
</dbReference>
<dbReference type="Pfam" id="PF21040">
    <property type="entry name" value="CEP104-like_TOG"/>
    <property type="match status" value="1"/>
</dbReference>
<dbReference type="Pfam" id="PF02151">
    <property type="entry name" value="UVR"/>
    <property type="match status" value="1"/>
</dbReference>
<dbReference type="SUPFAM" id="SSF48371">
    <property type="entry name" value="ARM repeat"/>
    <property type="match status" value="1"/>
</dbReference>
<evidence type="ECO:0000313" key="4">
    <source>
        <dbReference type="EMBL" id="CAG9310608.1"/>
    </source>
</evidence>
<name>A0AAU9I5A4_9CILI</name>
<protein>
    <recommendedName>
        <fullName evidence="3">UVR domain-containing protein</fullName>
    </recommendedName>
</protein>
<accession>A0AAU9I5A4</accession>
<comment type="caution">
    <text evidence="4">The sequence shown here is derived from an EMBL/GenBank/DDBJ whole genome shotgun (WGS) entry which is preliminary data.</text>
</comment>
<dbReference type="PANTHER" id="PTHR13371:SF0">
    <property type="entry name" value="CENTROSOMAL PROTEIN OF 104 KDA"/>
    <property type="match status" value="1"/>
</dbReference>
<dbReference type="Proteomes" id="UP001162131">
    <property type="component" value="Unassembled WGS sequence"/>
</dbReference>
<dbReference type="InterPro" id="IPR001943">
    <property type="entry name" value="UVR_dom"/>
</dbReference>
<feature type="coiled-coil region" evidence="1">
    <location>
        <begin position="260"/>
        <end position="338"/>
    </location>
</feature>
<feature type="domain" description="UVR" evidence="3">
    <location>
        <begin position="238"/>
        <end position="273"/>
    </location>
</feature>
<gene>
    <name evidence="4" type="ORF">BSTOLATCC_MIC1450</name>
</gene>
<organism evidence="4 5">
    <name type="scientific">Blepharisma stoltei</name>
    <dbReference type="NCBI Taxonomy" id="1481888"/>
    <lineage>
        <taxon>Eukaryota</taxon>
        <taxon>Sar</taxon>
        <taxon>Alveolata</taxon>
        <taxon>Ciliophora</taxon>
        <taxon>Postciliodesmatophora</taxon>
        <taxon>Heterotrichea</taxon>
        <taxon>Heterotrichida</taxon>
        <taxon>Blepharismidae</taxon>
        <taxon>Blepharisma</taxon>
    </lineage>
</organism>
<evidence type="ECO:0000313" key="5">
    <source>
        <dbReference type="Proteomes" id="UP001162131"/>
    </source>
</evidence>
<dbReference type="InterPro" id="IPR011989">
    <property type="entry name" value="ARM-like"/>
</dbReference>
<dbReference type="InterPro" id="IPR052607">
    <property type="entry name" value="CEP104-like"/>
</dbReference>